<proteinExistence type="predicted"/>
<keyword evidence="1" id="KW-0830">Ubiquinone</keyword>
<dbReference type="SUPFAM" id="SSF51735">
    <property type="entry name" value="NAD(P)-binding Rossmann-fold domains"/>
    <property type="match status" value="1"/>
</dbReference>
<name>A0A484HAN1_9ZZZZ</name>
<dbReference type="AlphaFoldDB" id="A0A484HAN1"/>
<dbReference type="EMBL" id="LR026963">
    <property type="protein sequence ID" value="VBB68832.1"/>
    <property type="molecule type" value="Genomic_DNA"/>
</dbReference>
<sequence>MSALGATENSSALYARSQARGERVIRDYFPSSVILRPSVGFGPDDKFFNRFATIANISPVLPILTSNRDTGTHFSLCWRP</sequence>
<organism evidence="1">
    <name type="scientific">invertebrate metagenome</name>
    <dbReference type="NCBI Taxonomy" id="1711999"/>
    <lineage>
        <taxon>unclassified sequences</taxon>
        <taxon>metagenomes</taxon>
        <taxon>organismal metagenomes</taxon>
    </lineage>
</organism>
<evidence type="ECO:0000313" key="1">
    <source>
        <dbReference type="EMBL" id="VBB68832.1"/>
    </source>
</evidence>
<protein>
    <submittedName>
        <fullName evidence="1">NADH ubiquinone oxidoreductase, putative</fullName>
    </submittedName>
</protein>
<dbReference type="Gene3D" id="3.40.50.720">
    <property type="entry name" value="NAD(P)-binding Rossmann-like Domain"/>
    <property type="match status" value="1"/>
</dbReference>
<accession>A0A484HAN1</accession>
<gene>
    <name evidence="1" type="ORF">RIEGSTA812A_PEG_305</name>
</gene>
<reference evidence="1" key="1">
    <citation type="submission" date="2018-10" db="EMBL/GenBank/DDBJ databases">
        <authorList>
            <person name="Gruber-Vodicka H."/>
            <person name="Jaeckle O."/>
        </authorList>
    </citation>
    <scope>NUCLEOTIDE SEQUENCE</scope>
</reference>
<dbReference type="InterPro" id="IPR036291">
    <property type="entry name" value="NAD(P)-bd_dom_sf"/>
</dbReference>